<sequence>MPILPPLLDNTKSKIERDAYLIKSFRQLKQDNPSISDFLDLIYKDIAKFVAENDGDQLPSFLSKISYKHSQLLYQKLEMIYPHDIQLISLNHDHRSDVQKITAEVYFKDAHDKMILEDLMTNLPKIVPLEFLTGDKEFTKKIGKVYGNCLLFYGLDESCFTCVFVAQ</sequence>
<comment type="caution">
    <text evidence="1">The sequence shown here is derived from an EMBL/GenBank/DDBJ whole genome shotgun (WGS) entry which is preliminary data.</text>
</comment>
<name>A0A7Z8KM83_9EURY</name>
<accession>A0A7Z8KM83</accession>
<evidence type="ECO:0000313" key="1">
    <source>
        <dbReference type="EMBL" id="TQD23413.1"/>
    </source>
</evidence>
<protein>
    <submittedName>
        <fullName evidence="1">Uncharacterized protein</fullName>
    </submittedName>
</protein>
<dbReference type="AlphaFoldDB" id="A0A7Z8KM83"/>
<keyword evidence="2" id="KW-1185">Reference proteome</keyword>
<evidence type="ECO:0000313" key="2">
    <source>
        <dbReference type="Proteomes" id="UP000319335"/>
    </source>
</evidence>
<proteinExistence type="predicted"/>
<dbReference type="OrthoDB" id="147683at2157"/>
<gene>
    <name evidence="1" type="ORF">FKV42_12840</name>
</gene>
<dbReference type="EMBL" id="VIAQ01000020">
    <property type="protein sequence ID" value="TQD23413.1"/>
    <property type="molecule type" value="Genomic_DNA"/>
</dbReference>
<organism evidence="1 2">
    <name type="scientific">Methanolobus vulcani</name>
    <dbReference type="NCBI Taxonomy" id="38026"/>
    <lineage>
        <taxon>Archaea</taxon>
        <taxon>Methanobacteriati</taxon>
        <taxon>Methanobacteriota</taxon>
        <taxon>Stenosarchaea group</taxon>
        <taxon>Methanomicrobia</taxon>
        <taxon>Methanosarcinales</taxon>
        <taxon>Methanosarcinaceae</taxon>
        <taxon>Methanolobus</taxon>
    </lineage>
</organism>
<dbReference type="Proteomes" id="UP000319335">
    <property type="component" value="Unassembled WGS sequence"/>
</dbReference>
<dbReference type="RefSeq" id="WP_154810722.1">
    <property type="nucleotide sequence ID" value="NZ_VIAQ01000020.1"/>
</dbReference>
<reference evidence="1 2" key="1">
    <citation type="submission" date="2019-06" db="EMBL/GenBank/DDBJ databases">
        <title>Draft genome sequence of Methanolobus vulcani B1d.</title>
        <authorList>
            <person name="Creighbaum A.J."/>
            <person name="Ticak T."/>
            <person name="Hariraju D."/>
            <person name="Arivett B.A."/>
            <person name="Ferguson D.J.Jr."/>
        </authorList>
    </citation>
    <scope>NUCLEOTIDE SEQUENCE [LARGE SCALE GENOMIC DNA]</scope>
    <source>
        <strain evidence="1 2">B1d</strain>
    </source>
</reference>